<gene>
    <name evidence="1" type="ORF">PCOR1329_LOCUS35598</name>
</gene>
<protein>
    <submittedName>
        <fullName evidence="1">Uncharacterized protein</fullName>
    </submittedName>
</protein>
<reference evidence="1" key="1">
    <citation type="submission" date="2023-10" db="EMBL/GenBank/DDBJ databases">
        <authorList>
            <person name="Chen Y."/>
            <person name="Shah S."/>
            <person name="Dougan E. K."/>
            <person name="Thang M."/>
            <person name="Chan C."/>
        </authorList>
    </citation>
    <scope>NUCLEOTIDE SEQUENCE [LARGE SCALE GENOMIC DNA]</scope>
</reference>
<organism evidence="1 2">
    <name type="scientific">Prorocentrum cordatum</name>
    <dbReference type="NCBI Taxonomy" id="2364126"/>
    <lineage>
        <taxon>Eukaryota</taxon>
        <taxon>Sar</taxon>
        <taxon>Alveolata</taxon>
        <taxon>Dinophyceae</taxon>
        <taxon>Prorocentrales</taxon>
        <taxon>Prorocentraceae</taxon>
        <taxon>Prorocentrum</taxon>
    </lineage>
</organism>
<keyword evidence="2" id="KW-1185">Reference proteome</keyword>
<name>A0ABN9T4Y1_9DINO</name>
<evidence type="ECO:0000313" key="1">
    <source>
        <dbReference type="EMBL" id="CAK0840087.1"/>
    </source>
</evidence>
<dbReference type="EMBL" id="CAUYUJ010014348">
    <property type="protein sequence ID" value="CAK0840087.1"/>
    <property type="molecule type" value="Genomic_DNA"/>
</dbReference>
<comment type="caution">
    <text evidence="1">The sequence shown here is derived from an EMBL/GenBank/DDBJ whole genome shotgun (WGS) entry which is preliminary data.</text>
</comment>
<dbReference type="Proteomes" id="UP001189429">
    <property type="component" value="Unassembled WGS sequence"/>
</dbReference>
<sequence>MRFNNARTINSARMNNNVLSISVGSINSVVIRNFAWAINSNGIINGVWVVYKVCALSRMRSRRTQIFCLQMSATLVCNERCCNRFSISEAPRGLWPIFSEARCKLSWTSTRRKGSL</sequence>
<proteinExistence type="predicted"/>
<evidence type="ECO:0000313" key="2">
    <source>
        <dbReference type="Proteomes" id="UP001189429"/>
    </source>
</evidence>
<accession>A0ABN9T4Y1</accession>